<dbReference type="EMBL" id="MU394281">
    <property type="protein sequence ID" value="KAI6093235.1"/>
    <property type="molecule type" value="Genomic_DNA"/>
</dbReference>
<proteinExistence type="predicted"/>
<keyword evidence="2" id="KW-1185">Reference proteome</keyword>
<gene>
    <name evidence="1" type="ORF">F4821DRAFT_266655</name>
</gene>
<evidence type="ECO:0000313" key="1">
    <source>
        <dbReference type="EMBL" id="KAI6093235.1"/>
    </source>
</evidence>
<comment type="caution">
    <text evidence="1">The sequence shown here is derived from an EMBL/GenBank/DDBJ whole genome shotgun (WGS) entry which is preliminary data.</text>
</comment>
<protein>
    <submittedName>
        <fullName evidence="1">HET-domain-containing protein</fullName>
    </submittedName>
</protein>
<accession>A0ACC0DLZ7</accession>
<reference evidence="1 2" key="1">
    <citation type="journal article" date="2022" name="New Phytol.">
        <title>Ecological generalism drives hyperdiversity of secondary metabolite gene clusters in xylarialean endophytes.</title>
        <authorList>
            <person name="Franco M.E.E."/>
            <person name="Wisecaver J.H."/>
            <person name="Arnold A.E."/>
            <person name="Ju Y.M."/>
            <person name="Slot J.C."/>
            <person name="Ahrendt S."/>
            <person name="Moore L.P."/>
            <person name="Eastman K.E."/>
            <person name="Scott K."/>
            <person name="Konkel Z."/>
            <person name="Mondo S.J."/>
            <person name="Kuo A."/>
            <person name="Hayes R.D."/>
            <person name="Haridas S."/>
            <person name="Andreopoulos B."/>
            <person name="Riley R."/>
            <person name="LaButti K."/>
            <person name="Pangilinan J."/>
            <person name="Lipzen A."/>
            <person name="Amirebrahimi M."/>
            <person name="Yan J."/>
            <person name="Adam C."/>
            <person name="Keymanesh K."/>
            <person name="Ng V."/>
            <person name="Louie K."/>
            <person name="Northen T."/>
            <person name="Drula E."/>
            <person name="Henrissat B."/>
            <person name="Hsieh H.M."/>
            <person name="Youens-Clark K."/>
            <person name="Lutzoni F."/>
            <person name="Miadlikowska J."/>
            <person name="Eastwood D.C."/>
            <person name="Hamelin R.C."/>
            <person name="Grigoriev I.V."/>
            <person name="U'Ren J.M."/>
        </authorList>
    </citation>
    <scope>NUCLEOTIDE SEQUENCE [LARGE SCALE GENOMIC DNA]</scope>
    <source>
        <strain evidence="1 2">ER1909</strain>
    </source>
</reference>
<evidence type="ECO:0000313" key="2">
    <source>
        <dbReference type="Proteomes" id="UP001497680"/>
    </source>
</evidence>
<organism evidence="1 2">
    <name type="scientific">Hypoxylon rubiginosum</name>
    <dbReference type="NCBI Taxonomy" id="110542"/>
    <lineage>
        <taxon>Eukaryota</taxon>
        <taxon>Fungi</taxon>
        <taxon>Dikarya</taxon>
        <taxon>Ascomycota</taxon>
        <taxon>Pezizomycotina</taxon>
        <taxon>Sordariomycetes</taxon>
        <taxon>Xylariomycetidae</taxon>
        <taxon>Xylariales</taxon>
        <taxon>Hypoxylaceae</taxon>
        <taxon>Hypoxylon</taxon>
    </lineage>
</organism>
<sequence length="585" mass="65931">MYMRVGNRQGGFEMEPFNFSDVQLNLDISPSTGDEATWRITQGWLKECTETHTSCNPGGITSYIPSRLVELDDSAAEPTFRVVEKHQVDPQSQYLTLSHCWGVESMKDRLTLTHSTVEALSKEQPCSMLPKTYRDALIVAGRLGIRYVWIDSLCISQDSVEDWRAESSSMQEVYGNAFMSITALGADDDGGGLFFSRDPDMVKPTVFKFGVDGPENPQPYRFSLEKGWAWRLSFNNEPLTKRGWVIQERLLPRRVLHFGSKQVFWECYEGARCETHPKTVDCIDLPQTDKTKEVDKPNHAWKDLIGASHRFECKDDISQLFVDWYSLLHLYSNCNLTVAGDKLVALSGIAKDMKQRLSTLGCQDTKYLAGIWSQRLPQALIWNVRTAGRRVEVYRAPSWSWAAIDGDINIHDWSLATMGNMEILASVISAQTTTAKSGDETGEVTGGTITLGGIMLTANLGPYVKTELHIFFETTRDVAEFRHPKNGTLRTRIQGGGNTTKDNFIKSSVRFDTMEDVSTQVACLPITKTESTFNGITTWHVAGLAVKEVEDGNYRRVGHFSMEAKREEEIRSIFEEALRGYFNII</sequence>
<name>A0ACC0DLZ7_9PEZI</name>
<dbReference type="Proteomes" id="UP001497680">
    <property type="component" value="Unassembled WGS sequence"/>
</dbReference>